<keyword evidence="1" id="KW-0472">Membrane</keyword>
<feature type="transmembrane region" description="Helical" evidence="1">
    <location>
        <begin position="41"/>
        <end position="69"/>
    </location>
</feature>
<keyword evidence="4" id="KW-1185">Reference proteome</keyword>
<protein>
    <submittedName>
        <fullName evidence="3">DUF2062 domain-containing protein</fullName>
    </submittedName>
</protein>
<feature type="domain" description="DUF2062" evidence="2">
    <location>
        <begin position="23"/>
        <end position="176"/>
    </location>
</feature>
<reference evidence="3" key="1">
    <citation type="submission" date="2020-11" db="EMBL/GenBank/DDBJ databases">
        <title>Azospira inquinata sp. nov.</title>
        <authorList>
            <person name="Moe W.M."/>
            <person name="Mikes M.C."/>
        </authorList>
    </citation>
    <scope>NUCLEOTIDE SEQUENCE</scope>
    <source>
        <strain evidence="3">Azo-3</strain>
    </source>
</reference>
<organism evidence="3 4">
    <name type="scientific">Azospira inquinata</name>
    <dbReference type="NCBI Taxonomy" id="2785627"/>
    <lineage>
        <taxon>Bacteria</taxon>
        <taxon>Pseudomonadati</taxon>
        <taxon>Pseudomonadota</taxon>
        <taxon>Betaproteobacteria</taxon>
        <taxon>Rhodocyclales</taxon>
        <taxon>Rhodocyclaceae</taxon>
        <taxon>Azospira</taxon>
    </lineage>
</organism>
<sequence length="189" mass="20878">MPSPLRPRLPGPESLARRPGLAPLRRWLIQPGLWRLNRRSAAGGVAVGLFCGLIPGPLQMLGAALLALVLRVNLPLALACTLYTNPFTILPLYWLAYRLGRWLVGPGDGTGTPPPAWEGAWNAWSTWSDGFTATLHWALALGRPLLVGLISLALLLAGAGYAIVRAGWRLYLIRAWHRRRQERRPIHRP</sequence>
<dbReference type="Pfam" id="PF09835">
    <property type="entry name" value="DUF2062"/>
    <property type="match status" value="1"/>
</dbReference>
<evidence type="ECO:0000259" key="2">
    <source>
        <dbReference type="Pfam" id="PF09835"/>
    </source>
</evidence>
<dbReference type="EMBL" id="CP064782">
    <property type="protein sequence ID" value="QWT48862.1"/>
    <property type="molecule type" value="Genomic_DNA"/>
</dbReference>
<name>A0A975SM37_9RHOO</name>
<feature type="transmembrane region" description="Helical" evidence="1">
    <location>
        <begin position="76"/>
        <end position="96"/>
    </location>
</feature>
<dbReference type="PANTHER" id="PTHR40547">
    <property type="entry name" value="SLL0298 PROTEIN"/>
    <property type="match status" value="1"/>
</dbReference>
<dbReference type="PANTHER" id="PTHR40547:SF1">
    <property type="entry name" value="SLL0298 PROTEIN"/>
    <property type="match status" value="1"/>
</dbReference>
<keyword evidence="1" id="KW-0812">Transmembrane</keyword>
<proteinExistence type="predicted"/>
<dbReference type="AlphaFoldDB" id="A0A975SM37"/>
<accession>A0A975SM37</accession>
<dbReference type="InterPro" id="IPR018639">
    <property type="entry name" value="DUF2062"/>
</dbReference>
<dbReference type="KEGG" id="aiq:Azoinq_13710"/>
<gene>
    <name evidence="3" type="ORF">Azoinq_13710</name>
</gene>
<evidence type="ECO:0000313" key="3">
    <source>
        <dbReference type="EMBL" id="QWT48862.1"/>
    </source>
</evidence>
<evidence type="ECO:0000313" key="4">
    <source>
        <dbReference type="Proteomes" id="UP000683428"/>
    </source>
</evidence>
<dbReference type="Proteomes" id="UP000683428">
    <property type="component" value="Chromosome"/>
</dbReference>
<evidence type="ECO:0000256" key="1">
    <source>
        <dbReference type="SAM" id="Phobius"/>
    </source>
</evidence>
<feature type="transmembrane region" description="Helical" evidence="1">
    <location>
        <begin position="145"/>
        <end position="164"/>
    </location>
</feature>
<keyword evidence="1" id="KW-1133">Transmembrane helix</keyword>